<protein>
    <submittedName>
        <fullName evidence="2">Glycosyltransferase involved in cell wall biosynthesis</fullName>
    </submittedName>
</protein>
<keyword evidence="3" id="KW-1185">Reference proteome</keyword>
<dbReference type="InterPro" id="IPR001296">
    <property type="entry name" value="Glyco_trans_1"/>
</dbReference>
<evidence type="ECO:0000313" key="3">
    <source>
        <dbReference type="Proteomes" id="UP000274556"/>
    </source>
</evidence>
<comment type="caution">
    <text evidence="2">The sequence shown here is derived from an EMBL/GenBank/DDBJ whole genome shotgun (WGS) entry which is preliminary data.</text>
</comment>
<dbReference type="GO" id="GO:0016757">
    <property type="term" value="F:glycosyltransferase activity"/>
    <property type="evidence" value="ECO:0007669"/>
    <property type="project" value="InterPro"/>
</dbReference>
<organism evidence="2 3">
    <name type="scientific">Thiocapsa rosea</name>
    <dbReference type="NCBI Taxonomy" id="69360"/>
    <lineage>
        <taxon>Bacteria</taxon>
        <taxon>Pseudomonadati</taxon>
        <taxon>Pseudomonadota</taxon>
        <taxon>Gammaproteobacteria</taxon>
        <taxon>Chromatiales</taxon>
        <taxon>Chromatiaceae</taxon>
        <taxon>Thiocapsa</taxon>
    </lineage>
</organism>
<proteinExistence type="predicted"/>
<evidence type="ECO:0000313" key="2">
    <source>
        <dbReference type="EMBL" id="RKT47453.1"/>
    </source>
</evidence>
<name>A0A495VFU8_9GAMM</name>
<dbReference type="Proteomes" id="UP000274556">
    <property type="component" value="Unassembled WGS sequence"/>
</dbReference>
<sequence length="399" mass="45312">MRIVLLHFYSRTPNPIYDQISASLRRRGHCVWVGQPGFEDDFVFRDASGIVASIKGFSRPLTYNIPPAFLRLLNGARKRFIGARMLLRIARFLRTERFDIIQVNLTSMAWILRAFSGGSAHYVYDVRQINEKVRPYNWWQNIHERLVGTEMTINAGFVFDHACFCHADAARRVLGEKWESRGTVVPVGVDGRFLGYPLRRLNGDASLNVVRFVYIGGLDRDRTLEQLLEAADALRRTTERFHLDLVGPDLSSGYYAQLIQSLGLGAYVGTKDAVKYGEIPELLAHYDVGVAYVPDRPTWHYQPATKVIEYRAFGLPIISTDVSSHREYVQDNVNGFLVADSPEAISRAMERLVVEPSTLPRLKKNASAMRSGVTWDDIGAMYDEDVYRRLARGKLSCDE</sequence>
<dbReference type="GO" id="GO:1901135">
    <property type="term" value="P:carbohydrate derivative metabolic process"/>
    <property type="evidence" value="ECO:0007669"/>
    <property type="project" value="UniProtKB-ARBA"/>
</dbReference>
<dbReference type="EMBL" id="RBXL01000001">
    <property type="protein sequence ID" value="RKT47453.1"/>
    <property type="molecule type" value="Genomic_DNA"/>
</dbReference>
<dbReference type="SUPFAM" id="SSF53756">
    <property type="entry name" value="UDP-Glycosyltransferase/glycogen phosphorylase"/>
    <property type="match status" value="1"/>
</dbReference>
<feature type="domain" description="Glycosyl transferase family 1" evidence="1">
    <location>
        <begin position="212"/>
        <end position="367"/>
    </location>
</feature>
<evidence type="ECO:0000259" key="1">
    <source>
        <dbReference type="Pfam" id="PF00534"/>
    </source>
</evidence>
<dbReference type="PANTHER" id="PTHR12526">
    <property type="entry name" value="GLYCOSYLTRANSFERASE"/>
    <property type="match status" value="1"/>
</dbReference>
<dbReference type="CDD" id="cd03801">
    <property type="entry name" value="GT4_PimA-like"/>
    <property type="match status" value="1"/>
</dbReference>
<gene>
    <name evidence="2" type="ORF">BDD21_5041</name>
</gene>
<reference evidence="2 3" key="1">
    <citation type="submission" date="2018-10" db="EMBL/GenBank/DDBJ databases">
        <title>Genomic Encyclopedia of Archaeal and Bacterial Type Strains, Phase II (KMG-II): from individual species to whole genera.</title>
        <authorList>
            <person name="Goeker M."/>
        </authorList>
    </citation>
    <scope>NUCLEOTIDE SEQUENCE [LARGE SCALE GENOMIC DNA]</scope>
    <source>
        <strain evidence="2 3">DSM 235</strain>
    </source>
</reference>
<dbReference type="Gene3D" id="3.40.50.2000">
    <property type="entry name" value="Glycogen Phosphorylase B"/>
    <property type="match status" value="2"/>
</dbReference>
<accession>A0A495VFU8</accession>
<dbReference type="AlphaFoldDB" id="A0A495VFU8"/>
<dbReference type="Pfam" id="PF00534">
    <property type="entry name" value="Glycos_transf_1"/>
    <property type="match status" value="1"/>
</dbReference>
<keyword evidence="2" id="KW-0808">Transferase</keyword>